<organism evidence="5 6">
    <name type="scientific">Alternaria dauci</name>
    <dbReference type="NCBI Taxonomy" id="48095"/>
    <lineage>
        <taxon>Eukaryota</taxon>
        <taxon>Fungi</taxon>
        <taxon>Dikarya</taxon>
        <taxon>Ascomycota</taxon>
        <taxon>Pezizomycotina</taxon>
        <taxon>Dothideomycetes</taxon>
        <taxon>Pleosporomycetidae</taxon>
        <taxon>Pleosporales</taxon>
        <taxon>Pleosporineae</taxon>
        <taxon>Pleosporaceae</taxon>
        <taxon>Alternaria</taxon>
        <taxon>Alternaria sect. Porri</taxon>
    </lineage>
</organism>
<dbReference type="PANTHER" id="PTHR48407">
    <property type="entry name" value="CRANIOFACIAL DEVELOPMENT PROTEIN 1"/>
    <property type="match status" value="1"/>
</dbReference>
<feature type="domain" description="BCNT-C" evidence="4">
    <location>
        <begin position="276"/>
        <end position="357"/>
    </location>
</feature>
<reference evidence="5 6" key="1">
    <citation type="submission" date="2024-09" db="EMBL/GenBank/DDBJ databases">
        <title>T2T genomes of carrot and Alternaria dauci and their utility for understanding host-pathogen interaction during carrot leaf blight disease.</title>
        <authorList>
            <person name="Liu W."/>
            <person name="Xu S."/>
            <person name="Ou C."/>
            <person name="Liu X."/>
            <person name="Zhuang F."/>
            <person name="Deng X.W."/>
        </authorList>
    </citation>
    <scope>NUCLEOTIDE SEQUENCE [LARGE SCALE GENOMIC DNA]</scope>
    <source>
        <strain evidence="5 6">A2016</strain>
    </source>
</reference>
<feature type="compositionally biased region" description="Polar residues" evidence="3">
    <location>
        <begin position="264"/>
        <end position="273"/>
    </location>
</feature>
<feature type="compositionally biased region" description="Acidic residues" evidence="3">
    <location>
        <begin position="89"/>
        <end position="100"/>
    </location>
</feature>
<protein>
    <recommendedName>
        <fullName evidence="2">SWR1-complex protein 5</fullName>
    </recommendedName>
</protein>
<evidence type="ECO:0000256" key="2">
    <source>
        <dbReference type="ARBA" id="ARBA00019138"/>
    </source>
</evidence>
<evidence type="ECO:0000313" key="5">
    <source>
        <dbReference type="EMBL" id="KAL1800567.1"/>
    </source>
</evidence>
<dbReference type="RefSeq" id="XP_069311151.1">
    <property type="nucleotide sequence ID" value="XM_069448257.1"/>
</dbReference>
<evidence type="ECO:0000259" key="4">
    <source>
        <dbReference type="PROSITE" id="PS51279"/>
    </source>
</evidence>
<proteinExistence type="inferred from homology"/>
<dbReference type="PANTHER" id="PTHR48407:SF1">
    <property type="entry name" value="CRANIOFACIAL DEVELOPMENT PROTEIN 1"/>
    <property type="match status" value="1"/>
</dbReference>
<name>A0ABR3UW84_9PLEO</name>
<dbReference type="PROSITE" id="PS51279">
    <property type="entry name" value="BCNT_C"/>
    <property type="match status" value="1"/>
</dbReference>
<evidence type="ECO:0000256" key="3">
    <source>
        <dbReference type="SAM" id="MobiDB-lite"/>
    </source>
</evidence>
<sequence length="363" mass="40040">MPHTYGDEDLDNADDKYHESSDEDFNPDAAPAEEASSSEDEDHVTIEPTQRKGKRKAPADQDLDSGDEVTIQAARKKRAKKKGKKGSNDDELIISDDEGGDGGLVKTRAQRRVEGKERRPLARTEGATVDVDALWAQMTAAPLKPLEFAKTQEAAAPQHHTPVVSIPVSAEEEEQLTVKKTFTFAGQDTTEEKQIPRSQLDKYLKDGWKTLDAPATTTPAAESPKDRSDSAGSNLRRPLRRPSRFDPNPTGYVRALAPEYQLSWPRTSTTTLRPDQEPAPEADAPITKKAEKAQKLNVVDKSRMDWTGFVDKEGIAEELDTHGKTKEAYLGRMEFLAGVEARREEERRNLKIKAAAAAAPMAG</sequence>
<evidence type="ECO:0000256" key="1">
    <source>
        <dbReference type="ARBA" id="ARBA00010465"/>
    </source>
</evidence>
<dbReference type="Proteomes" id="UP001578633">
    <property type="component" value="Chromosome 1"/>
</dbReference>
<dbReference type="Pfam" id="PF07572">
    <property type="entry name" value="BCNT"/>
    <property type="match status" value="1"/>
</dbReference>
<comment type="caution">
    <text evidence="5">The sequence shown here is derived from an EMBL/GenBank/DDBJ whole genome shotgun (WGS) entry which is preliminary data.</text>
</comment>
<dbReference type="GeneID" id="96081231"/>
<feature type="region of interest" description="Disordered" evidence="3">
    <location>
        <begin position="211"/>
        <end position="287"/>
    </location>
</feature>
<dbReference type="EMBL" id="JBHGVX010000001">
    <property type="protein sequence ID" value="KAL1800567.1"/>
    <property type="molecule type" value="Genomic_DNA"/>
</dbReference>
<comment type="similarity">
    <text evidence="1">Belongs to the SWC5 family.</text>
</comment>
<feature type="compositionally biased region" description="Basic and acidic residues" evidence="3">
    <location>
        <begin position="111"/>
        <end position="122"/>
    </location>
</feature>
<feature type="region of interest" description="Disordered" evidence="3">
    <location>
        <begin position="1"/>
        <end position="124"/>
    </location>
</feature>
<feature type="compositionally biased region" description="Basic residues" evidence="3">
    <location>
        <begin position="74"/>
        <end position="85"/>
    </location>
</feature>
<dbReference type="InterPro" id="IPR027124">
    <property type="entry name" value="Swc5/CFDP1/2"/>
</dbReference>
<accession>A0ABR3UW84</accession>
<evidence type="ECO:0000313" key="6">
    <source>
        <dbReference type="Proteomes" id="UP001578633"/>
    </source>
</evidence>
<keyword evidence="6" id="KW-1185">Reference proteome</keyword>
<gene>
    <name evidence="5" type="ORF">ACET3X_000909</name>
</gene>
<dbReference type="InterPro" id="IPR011421">
    <property type="entry name" value="BCNT-C"/>
</dbReference>